<name>A0A0W8FQ27_9ZZZZ</name>
<evidence type="ECO:0000256" key="1">
    <source>
        <dbReference type="SAM" id="MobiDB-lite"/>
    </source>
</evidence>
<sequence>MISTNEAIAEVYWTAFQALPKKEREAVINRFLESSEFMEDVMDMSVIKERQKEPSRPLKAYIAERKRKNR</sequence>
<protein>
    <submittedName>
        <fullName evidence="2">Uncharacterized protein</fullName>
    </submittedName>
</protein>
<proteinExistence type="predicted"/>
<dbReference type="EMBL" id="LNQE01000925">
    <property type="protein sequence ID" value="KUG23037.1"/>
    <property type="molecule type" value="Genomic_DNA"/>
</dbReference>
<feature type="region of interest" description="Disordered" evidence="1">
    <location>
        <begin position="48"/>
        <end position="70"/>
    </location>
</feature>
<comment type="caution">
    <text evidence="2">The sequence shown here is derived from an EMBL/GenBank/DDBJ whole genome shotgun (WGS) entry which is preliminary data.</text>
</comment>
<organism evidence="2">
    <name type="scientific">hydrocarbon metagenome</name>
    <dbReference type="NCBI Taxonomy" id="938273"/>
    <lineage>
        <taxon>unclassified sequences</taxon>
        <taxon>metagenomes</taxon>
        <taxon>ecological metagenomes</taxon>
    </lineage>
</organism>
<dbReference type="AlphaFoldDB" id="A0A0W8FQ27"/>
<gene>
    <name evidence="2" type="ORF">ASZ90_007179</name>
</gene>
<evidence type="ECO:0000313" key="2">
    <source>
        <dbReference type="EMBL" id="KUG23037.1"/>
    </source>
</evidence>
<accession>A0A0W8FQ27</accession>
<reference evidence="2" key="1">
    <citation type="journal article" date="2015" name="Proc. Natl. Acad. Sci. U.S.A.">
        <title>Networks of energetic and metabolic interactions define dynamics in microbial communities.</title>
        <authorList>
            <person name="Embree M."/>
            <person name="Liu J.K."/>
            <person name="Al-Bassam M.M."/>
            <person name="Zengler K."/>
        </authorList>
    </citation>
    <scope>NUCLEOTIDE SEQUENCE</scope>
</reference>